<feature type="transmembrane region" description="Helical" evidence="2">
    <location>
        <begin position="179"/>
        <end position="197"/>
    </location>
</feature>
<gene>
    <name evidence="4" type="ORF">BKA24_002596</name>
</gene>
<name>A0A7W7BS75_9MICO</name>
<evidence type="ECO:0000256" key="1">
    <source>
        <dbReference type="SAM" id="MobiDB-lite"/>
    </source>
</evidence>
<dbReference type="Pfam" id="PF10708">
    <property type="entry name" value="DUF2510"/>
    <property type="match status" value="1"/>
</dbReference>
<protein>
    <recommendedName>
        <fullName evidence="3">DUF2510 domain-containing protein</fullName>
    </recommendedName>
</protein>
<keyword evidence="2" id="KW-1133">Transmembrane helix</keyword>
<feature type="transmembrane region" description="Helical" evidence="2">
    <location>
        <begin position="217"/>
        <end position="240"/>
    </location>
</feature>
<feature type="region of interest" description="Disordered" evidence="1">
    <location>
        <begin position="25"/>
        <end position="78"/>
    </location>
</feature>
<dbReference type="RefSeq" id="WP_184218957.1">
    <property type="nucleotide sequence ID" value="NZ_JACHMD010000001.1"/>
</dbReference>
<sequence length="247" mass="26025">MSRGAPAGWYADPGEPGQLRWWDGAEWAPDTVAPAGDAASASEDVPAEDVPAEDVPAAPVEKPTVPKGEPAVASERPAPAREAAAAPVRPVRAGTVWVWLAIVASVFPFCSALLVDAVTGARLVGYFVLPAGYDPGPGPWVIAGLVLLTWVNGLSLAASVLFAWLDARALRRRGIERPFGWGWAVLVFVATLGVYIVGRTVVVRRRTGRGWAPLWGWLAALVLGLAALALWLSVVVDALWRSVTLGG</sequence>
<comment type="caution">
    <text evidence="4">The sequence shown here is derived from an EMBL/GenBank/DDBJ whole genome shotgun (WGS) entry which is preliminary data.</text>
</comment>
<organism evidence="4 5">
    <name type="scientific">Microbacterium marinum</name>
    <dbReference type="NCBI Taxonomy" id="421115"/>
    <lineage>
        <taxon>Bacteria</taxon>
        <taxon>Bacillati</taxon>
        <taxon>Actinomycetota</taxon>
        <taxon>Actinomycetes</taxon>
        <taxon>Micrococcales</taxon>
        <taxon>Microbacteriaceae</taxon>
        <taxon>Microbacterium</taxon>
    </lineage>
</organism>
<evidence type="ECO:0000313" key="5">
    <source>
        <dbReference type="Proteomes" id="UP000573729"/>
    </source>
</evidence>
<feature type="transmembrane region" description="Helical" evidence="2">
    <location>
        <begin position="96"/>
        <end position="120"/>
    </location>
</feature>
<keyword evidence="2" id="KW-0812">Transmembrane</keyword>
<evidence type="ECO:0000259" key="3">
    <source>
        <dbReference type="Pfam" id="PF10708"/>
    </source>
</evidence>
<dbReference type="Proteomes" id="UP000573729">
    <property type="component" value="Unassembled WGS sequence"/>
</dbReference>
<feature type="compositionally biased region" description="Low complexity" evidence="1">
    <location>
        <begin position="69"/>
        <end position="78"/>
    </location>
</feature>
<evidence type="ECO:0000313" key="4">
    <source>
        <dbReference type="EMBL" id="MBB4667887.1"/>
    </source>
</evidence>
<feature type="transmembrane region" description="Helical" evidence="2">
    <location>
        <begin position="140"/>
        <end position="167"/>
    </location>
</feature>
<evidence type="ECO:0000256" key="2">
    <source>
        <dbReference type="SAM" id="Phobius"/>
    </source>
</evidence>
<proteinExistence type="predicted"/>
<accession>A0A7W7BS75</accession>
<dbReference type="EMBL" id="JACHMD010000001">
    <property type="protein sequence ID" value="MBB4667887.1"/>
    <property type="molecule type" value="Genomic_DNA"/>
</dbReference>
<dbReference type="InterPro" id="IPR018929">
    <property type="entry name" value="DUF2510"/>
</dbReference>
<dbReference type="AlphaFoldDB" id="A0A7W7BS75"/>
<keyword evidence="2" id="KW-0472">Membrane</keyword>
<reference evidence="4 5" key="1">
    <citation type="submission" date="2020-08" db="EMBL/GenBank/DDBJ databases">
        <title>Sequencing the genomes of 1000 actinobacteria strains.</title>
        <authorList>
            <person name="Klenk H.-P."/>
        </authorList>
    </citation>
    <scope>NUCLEOTIDE SEQUENCE [LARGE SCALE GENOMIC DNA]</scope>
    <source>
        <strain evidence="4 5">DSM 24947</strain>
    </source>
</reference>
<keyword evidence="5" id="KW-1185">Reference proteome</keyword>
<feature type="domain" description="DUF2510" evidence="3">
    <location>
        <begin position="7"/>
        <end position="36"/>
    </location>
</feature>